<protein>
    <submittedName>
        <fullName evidence="1">Uncharacterized protein</fullName>
    </submittedName>
</protein>
<name>A0A0E9QME4_ANGAN</name>
<sequence>MLIGCGSGSDHALTNVAIQGCVAQQLNLTRRETLPDRHDAQY</sequence>
<accession>A0A0E9QME4</accession>
<evidence type="ECO:0000313" key="1">
    <source>
        <dbReference type="EMBL" id="JAH17682.1"/>
    </source>
</evidence>
<reference evidence="1" key="2">
    <citation type="journal article" date="2015" name="Fish Shellfish Immunol.">
        <title>Early steps in the European eel (Anguilla anguilla)-Vibrio vulnificus interaction in the gills: Role of the RtxA13 toxin.</title>
        <authorList>
            <person name="Callol A."/>
            <person name="Pajuelo D."/>
            <person name="Ebbesson L."/>
            <person name="Teles M."/>
            <person name="MacKenzie S."/>
            <person name="Amaro C."/>
        </authorList>
    </citation>
    <scope>NUCLEOTIDE SEQUENCE</scope>
</reference>
<organism evidence="1">
    <name type="scientific">Anguilla anguilla</name>
    <name type="common">European freshwater eel</name>
    <name type="synonym">Muraena anguilla</name>
    <dbReference type="NCBI Taxonomy" id="7936"/>
    <lineage>
        <taxon>Eukaryota</taxon>
        <taxon>Metazoa</taxon>
        <taxon>Chordata</taxon>
        <taxon>Craniata</taxon>
        <taxon>Vertebrata</taxon>
        <taxon>Euteleostomi</taxon>
        <taxon>Actinopterygii</taxon>
        <taxon>Neopterygii</taxon>
        <taxon>Teleostei</taxon>
        <taxon>Anguilliformes</taxon>
        <taxon>Anguillidae</taxon>
        <taxon>Anguilla</taxon>
    </lineage>
</organism>
<proteinExistence type="predicted"/>
<reference evidence="1" key="1">
    <citation type="submission" date="2014-11" db="EMBL/GenBank/DDBJ databases">
        <authorList>
            <person name="Amaro Gonzalez C."/>
        </authorList>
    </citation>
    <scope>NUCLEOTIDE SEQUENCE</scope>
</reference>
<dbReference type="EMBL" id="GBXM01090895">
    <property type="protein sequence ID" value="JAH17682.1"/>
    <property type="molecule type" value="Transcribed_RNA"/>
</dbReference>
<dbReference type="AlphaFoldDB" id="A0A0E9QME4"/>